<name>A0A538SBQ0_UNCEI</name>
<evidence type="ECO:0000256" key="1">
    <source>
        <dbReference type="SAM" id="MobiDB-lite"/>
    </source>
</evidence>
<protein>
    <submittedName>
        <fullName evidence="2">Uncharacterized protein</fullName>
    </submittedName>
</protein>
<gene>
    <name evidence="2" type="ORF">E6K73_11100</name>
</gene>
<dbReference type="EMBL" id="VBOT01000133">
    <property type="protein sequence ID" value="TMQ48800.1"/>
    <property type="molecule type" value="Genomic_DNA"/>
</dbReference>
<evidence type="ECO:0000313" key="3">
    <source>
        <dbReference type="Proteomes" id="UP000320184"/>
    </source>
</evidence>
<sequence length="377" mass="42662">MSGTPRVDGRPKRGAGRRGAAPAAKSPGGPWTAVSPPEWREFVGSWLQASGCSVRAAARGDWEVELSDDLKRRWRRQRVRLVFDPLRPTLPRGAWFTAPGSGAGRKLLEAAVEVPQITRRTALAHVPGAPEEGLASVCKVRGLSWGHSRLGPVRYDRRVAFHGVVTGWGGLPWQERWVVLLGPDGEFVEWARAPELPDIRTREGLYQINQELMPEQCTRWLAEARRHLDRILDERQLEWERSVGALRDAELSRLGKFFSSRIEEEEERLRRRVTNGDESDFEQGDATSLKLEWERRAAEVRQRWAVRTEVRLWGLEEWSWPVADLEQELRAGAVRLRLTSRVDVARGRPALPACPSCETPAEMLVRSRGAVRCARCA</sequence>
<proteinExistence type="predicted"/>
<feature type="region of interest" description="Disordered" evidence="1">
    <location>
        <begin position="1"/>
        <end position="35"/>
    </location>
</feature>
<reference evidence="2 3" key="1">
    <citation type="journal article" date="2019" name="Nat. Microbiol.">
        <title>Mediterranean grassland soil C-N compound turnover is dependent on rainfall and depth, and is mediated by genomically divergent microorganisms.</title>
        <authorList>
            <person name="Diamond S."/>
            <person name="Andeer P.F."/>
            <person name="Li Z."/>
            <person name="Crits-Christoph A."/>
            <person name="Burstein D."/>
            <person name="Anantharaman K."/>
            <person name="Lane K.R."/>
            <person name="Thomas B.C."/>
            <person name="Pan C."/>
            <person name="Northen T.R."/>
            <person name="Banfield J.F."/>
        </authorList>
    </citation>
    <scope>NUCLEOTIDE SEQUENCE [LARGE SCALE GENOMIC DNA]</scope>
    <source>
        <strain evidence="2">WS_3</strain>
    </source>
</reference>
<organism evidence="2 3">
    <name type="scientific">Eiseniibacteriota bacterium</name>
    <dbReference type="NCBI Taxonomy" id="2212470"/>
    <lineage>
        <taxon>Bacteria</taxon>
        <taxon>Candidatus Eiseniibacteriota</taxon>
    </lineage>
</organism>
<accession>A0A538SBQ0</accession>
<feature type="compositionally biased region" description="Low complexity" evidence="1">
    <location>
        <begin position="18"/>
        <end position="30"/>
    </location>
</feature>
<dbReference type="AlphaFoldDB" id="A0A538SBQ0"/>
<evidence type="ECO:0000313" key="2">
    <source>
        <dbReference type="EMBL" id="TMQ48800.1"/>
    </source>
</evidence>
<dbReference type="Proteomes" id="UP000320184">
    <property type="component" value="Unassembled WGS sequence"/>
</dbReference>
<comment type="caution">
    <text evidence="2">The sequence shown here is derived from an EMBL/GenBank/DDBJ whole genome shotgun (WGS) entry which is preliminary data.</text>
</comment>